<dbReference type="OrthoDB" id="1927254at2759"/>
<dbReference type="Proteomes" id="UP000631114">
    <property type="component" value="Unassembled WGS sequence"/>
</dbReference>
<sequence length="136" mass="15317">MNQQPTATPAAANFEMLENLENQSSGIFAAENGSFTSLMNVGNPYNFSDISTYRYNGNHQQQEMEQKMASMVEEMKMQELTAGCIDQSRTSNGELTALDWQSNGDQGLFDLANTVDQGGYWTQNQWNENDQHLYLP</sequence>
<keyword evidence="2" id="KW-1185">Reference proteome</keyword>
<comment type="caution">
    <text evidence="1">The sequence shown here is derived from an EMBL/GenBank/DDBJ whole genome shotgun (WGS) entry which is preliminary data.</text>
</comment>
<dbReference type="EMBL" id="JADFTS010000001">
    <property type="protein sequence ID" value="KAF9624462.1"/>
    <property type="molecule type" value="Genomic_DNA"/>
</dbReference>
<gene>
    <name evidence="1" type="ORF">IFM89_011470</name>
</gene>
<evidence type="ECO:0000313" key="1">
    <source>
        <dbReference type="EMBL" id="KAF9624462.1"/>
    </source>
</evidence>
<organism evidence="1 2">
    <name type="scientific">Coptis chinensis</name>
    <dbReference type="NCBI Taxonomy" id="261450"/>
    <lineage>
        <taxon>Eukaryota</taxon>
        <taxon>Viridiplantae</taxon>
        <taxon>Streptophyta</taxon>
        <taxon>Embryophyta</taxon>
        <taxon>Tracheophyta</taxon>
        <taxon>Spermatophyta</taxon>
        <taxon>Magnoliopsida</taxon>
        <taxon>Ranunculales</taxon>
        <taxon>Ranunculaceae</taxon>
        <taxon>Coptidoideae</taxon>
        <taxon>Coptis</taxon>
    </lineage>
</organism>
<reference evidence="1 2" key="1">
    <citation type="submission" date="2020-10" db="EMBL/GenBank/DDBJ databases">
        <title>The Coptis chinensis genome and diversification of protoberbering-type alkaloids.</title>
        <authorList>
            <person name="Wang B."/>
            <person name="Shu S."/>
            <person name="Song C."/>
            <person name="Liu Y."/>
        </authorList>
    </citation>
    <scope>NUCLEOTIDE SEQUENCE [LARGE SCALE GENOMIC DNA]</scope>
    <source>
        <strain evidence="1">HL-2020</strain>
        <tissue evidence="1">Leaf</tissue>
    </source>
</reference>
<accession>A0A835IXJ0</accession>
<name>A0A835IXJ0_9MAGN</name>
<evidence type="ECO:0000313" key="2">
    <source>
        <dbReference type="Proteomes" id="UP000631114"/>
    </source>
</evidence>
<protein>
    <submittedName>
        <fullName evidence="1">Uncharacterized protein</fullName>
    </submittedName>
</protein>
<dbReference type="AlphaFoldDB" id="A0A835IXJ0"/>
<proteinExistence type="predicted"/>